<feature type="region of interest" description="Disordered" evidence="6">
    <location>
        <begin position="691"/>
        <end position="750"/>
    </location>
</feature>
<keyword evidence="5" id="KW-0539">Nucleus</keyword>
<feature type="region of interest" description="Disordered" evidence="6">
    <location>
        <begin position="1"/>
        <end position="34"/>
    </location>
</feature>
<evidence type="ECO:0000259" key="7">
    <source>
        <dbReference type="PROSITE" id="PS50048"/>
    </source>
</evidence>
<evidence type="ECO:0000313" key="8">
    <source>
        <dbReference type="EMBL" id="KAJ5087675.1"/>
    </source>
</evidence>
<evidence type="ECO:0000256" key="2">
    <source>
        <dbReference type="ARBA" id="ARBA00023015"/>
    </source>
</evidence>
<dbReference type="GO" id="GO:0005634">
    <property type="term" value="C:nucleus"/>
    <property type="evidence" value="ECO:0007669"/>
    <property type="project" value="UniProtKB-SubCell"/>
</dbReference>
<evidence type="ECO:0000256" key="4">
    <source>
        <dbReference type="ARBA" id="ARBA00023163"/>
    </source>
</evidence>
<dbReference type="EMBL" id="JAPQKH010000007">
    <property type="protein sequence ID" value="KAJ5087675.1"/>
    <property type="molecule type" value="Genomic_DNA"/>
</dbReference>
<dbReference type="AlphaFoldDB" id="A0A9W9JZX5"/>
<dbReference type="GO" id="GO:0000981">
    <property type="term" value="F:DNA-binding transcription factor activity, RNA polymerase II-specific"/>
    <property type="evidence" value="ECO:0007669"/>
    <property type="project" value="InterPro"/>
</dbReference>
<dbReference type="PROSITE" id="PS50048">
    <property type="entry name" value="ZN2_CY6_FUNGAL_2"/>
    <property type="match status" value="1"/>
</dbReference>
<dbReference type="Gene3D" id="4.10.240.10">
    <property type="entry name" value="Zn(2)-C6 fungal-type DNA-binding domain"/>
    <property type="match status" value="1"/>
</dbReference>
<dbReference type="InterPro" id="IPR036864">
    <property type="entry name" value="Zn2-C6_fun-type_DNA-bd_sf"/>
</dbReference>
<dbReference type="GO" id="GO:0045944">
    <property type="term" value="P:positive regulation of transcription by RNA polymerase II"/>
    <property type="evidence" value="ECO:0007669"/>
    <property type="project" value="TreeGrafter"/>
</dbReference>
<dbReference type="InterPro" id="IPR021858">
    <property type="entry name" value="Fun_TF"/>
</dbReference>
<feature type="compositionally biased region" description="Pro residues" evidence="6">
    <location>
        <begin position="705"/>
        <end position="718"/>
    </location>
</feature>
<reference evidence="8" key="1">
    <citation type="submission" date="2022-11" db="EMBL/GenBank/DDBJ databases">
        <authorList>
            <person name="Petersen C."/>
        </authorList>
    </citation>
    <scope>NUCLEOTIDE SEQUENCE</scope>
    <source>
        <strain evidence="8">IBT 30069</strain>
    </source>
</reference>
<evidence type="ECO:0000313" key="9">
    <source>
        <dbReference type="Proteomes" id="UP001149165"/>
    </source>
</evidence>
<dbReference type="PANTHER" id="PTHR37534">
    <property type="entry name" value="TRANSCRIPTIONAL ACTIVATOR PROTEIN UGA3"/>
    <property type="match status" value="1"/>
</dbReference>
<reference evidence="8" key="2">
    <citation type="journal article" date="2023" name="IMA Fungus">
        <title>Comparative genomic study of the Penicillium genus elucidates a diverse pangenome and 15 lateral gene transfer events.</title>
        <authorList>
            <person name="Petersen C."/>
            <person name="Sorensen T."/>
            <person name="Nielsen M.R."/>
            <person name="Sondergaard T.E."/>
            <person name="Sorensen J.L."/>
            <person name="Fitzpatrick D.A."/>
            <person name="Frisvad J.C."/>
            <person name="Nielsen K.L."/>
        </authorList>
    </citation>
    <scope>NUCLEOTIDE SEQUENCE</scope>
    <source>
        <strain evidence="8">IBT 30069</strain>
    </source>
</reference>
<feature type="compositionally biased region" description="Basic residues" evidence="6">
    <location>
        <begin position="25"/>
        <end position="34"/>
    </location>
</feature>
<organism evidence="8 9">
    <name type="scientific">Penicillium angulare</name>
    <dbReference type="NCBI Taxonomy" id="116970"/>
    <lineage>
        <taxon>Eukaryota</taxon>
        <taxon>Fungi</taxon>
        <taxon>Dikarya</taxon>
        <taxon>Ascomycota</taxon>
        <taxon>Pezizomycotina</taxon>
        <taxon>Eurotiomycetes</taxon>
        <taxon>Eurotiomycetidae</taxon>
        <taxon>Eurotiales</taxon>
        <taxon>Aspergillaceae</taxon>
        <taxon>Penicillium</taxon>
    </lineage>
</organism>
<name>A0A9W9JZX5_9EURO</name>
<dbReference type="GO" id="GO:0008270">
    <property type="term" value="F:zinc ion binding"/>
    <property type="evidence" value="ECO:0007669"/>
    <property type="project" value="InterPro"/>
</dbReference>
<dbReference type="SMART" id="SM00066">
    <property type="entry name" value="GAL4"/>
    <property type="match status" value="1"/>
</dbReference>
<dbReference type="InterPro" id="IPR001138">
    <property type="entry name" value="Zn2Cys6_DnaBD"/>
</dbReference>
<evidence type="ECO:0000256" key="1">
    <source>
        <dbReference type="ARBA" id="ARBA00004123"/>
    </source>
</evidence>
<protein>
    <recommendedName>
        <fullName evidence="7">Zn(2)-C6 fungal-type domain-containing protein</fullName>
    </recommendedName>
</protein>
<evidence type="ECO:0000256" key="5">
    <source>
        <dbReference type="ARBA" id="ARBA00023242"/>
    </source>
</evidence>
<feature type="domain" description="Zn(2)-C6 fungal-type" evidence="7">
    <location>
        <begin position="36"/>
        <end position="64"/>
    </location>
</feature>
<dbReference type="OrthoDB" id="5391043at2759"/>
<keyword evidence="2" id="KW-0805">Transcription regulation</keyword>
<keyword evidence="9" id="KW-1185">Reference proteome</keyword>
<proteinExistence type="predicted"/>
<evidence type="ECO:0000256" key="6">
    <source>
        <dbReference type="SAM" id="MobiDB-lite"/>
    </source>
</evidence>
<gene>
    <name evidence="8" type="ORF">N7456_011291</name>
</gene>
<dbReference type="CDD" id="cd00067">
    <property type="entry name" value="GAL4"/>
    <property type="match status" value="1"/>
</dbReference>
<comment type="subcellular location">
    <subcellularLocation>
        <location evidence="1">Nucleus</location>
    </subcellularLocation>
</comment>
<dbReference type="GO" id="GO:0000976">
    <property type="term" value="F:transcription cis-regulatory region binding"/>
    <property type="evidence" value="ECO:0007669"/>
    <property type="project" value="TreeGrafter"/>
</dbReference>
<comment type="caution">
    <text evidence="8">The sequence shown here is derived from an EMBL/GenBank/DDBJ whole genome shotgun (WGS) entry which is preliminary data.</text>
</comment>
<accession>A0A9W9JZX5</accession>
<dbReference type="PANTHER" id="PTHR37534:SF23">
    <property type="entry name" value="ZN(II)2CYS6 TRANSCRIPTION FACTOR (EUROFUNG)"/>
    <property type="match status" value="1"/>
</dbReference>
<dbReference type="SUPFAM" id="SSF57701">
    <property type="entry name" value="Zn2/Cys6 DNA-binding domain"/>
    <property type="match status" value="1"/>
</dbReference>
<sequence length="1021" mass="113767">MAEEQIPDPASESYSAEPGRNQAPPRRHAKKRTKTGCLTCRKRRIKCGEEKPICSNCVKSKRICEGYAQRVVFKNPLGILGPYGPPQSHASQLVQQSPRPALYNDYSTLPPQQAAAAAQHPMLAPRLPEGTPSGYSYGTAPTAPTGINYQESSQATESSQFHYPTFLAQAPQQWSNESVQPNERRTSQSTANTYTEFRYQPSTSHHYDSHSSYDAVPPQMPQPITDWAIITAQDESSDLYPPVSQDTTSNALGNISAKPIKTYNAPNTEYRYPQSDQTVQHTASEQFVPLSQPQVLYIEDADEDFYDVESDEEMVDQTQTEGFNQLNLIMASASNDDRQLRSFTTHLNEPNILASYYPTLGSSPLNNPKTARIFAHFIHSTGPSLSIFERHPTDSSIMLGMSVPPAQRGLWTYTLPLKALEHPALLQAILAISSLHIAYLQQAPTTVSLKHYHYALKRIGRAVGLPTRRKHIGTMAATQLLAYYEVISADHSKWNSHLVGSAQLIREIDWAGITRDLRAHRRRVNENRAQMGWSDSSMFYPQSYGSEISEDDPFAGKESTVDEALVGSLMGRAISYDEFGHVEGPHSQTPKKHFSRKDIDTFRIQCDLYWWFTKQDVFHSMVSGDKLFMPQYLRAQCPPRAGMGRIDAIYGSTDHFWLLLGRITDFGYRDRKRKLKALRVAGTEWKPNPGLFRFMGRFTGGSGPPGGPRPPGPPPSGPPGSNTGSGPKPGPPPGPPPEGPPMYGMMPPQAPAQLPKAFAYDKRGQRTSPEVEDRSEDTTYADAEREWEEILVAMDTFMQALGREFQPLPSDVTPLIESPFGPARQYRTHTIAVLWGFYYAGRILLHRLHPCMPPAMMMAAGVAAPTTAKYAQIVGRIMAGIYYPQIYNLQAGSLSPTLGSSLTEMTMPMFFAGVQYVDPVQRMWTIAKLRDVSRLTGWKTSDAIAGGCEKSWIVAAKHGRGPPYERSFRTDRDRDGQDVLERDLSSSYSEDRRFVTVQAPDRAHMAMGLLSLEGDMKSLEL</sequence>
<dbReference type="Proteomes" id="UP001149165">
    <property type="component" value="Unassembled WGS sequence"/>
</dbReference>
<dbReference type="Pfam" id="PF11951">
    <property type="entry name" value="Fungal_trans_2"/>
    <property type="match status" value="1"/>
</dbReference>
<dbReference type="Pfam" id="PF00172">
    <property type="entry name" value="Zn_clus"/>
    <property type="match status" value="1"/>
</dbReference>
<keyword evidence="4" id="KW-0804">Transcription</keyword>
<keyword evidence="3" id="KW-0238">DNA-binding</keyword>
<dbReference type="PROSITE" id="PS00463">
    <property type="entry name" value="ZN2_CY6_FUNGAL_1"/>
    <property type="match status" value="1"/>
</dbReference>
<feature type="compositionally biased region" description="Pro residues" evidence="6">
    <location>
        <begin position="728"/>
        <end position="740"/>
    </location>
</feature>
<evidence type="ECO:0000256" key="3">
    <source>
        <dbReference type="ARBA" id="ARBA00023125"/>
    </source>
</evidence>